<dbReference type="CDD" id="cd05636">
    <property type="entry name" value="LbH_G1P_TT_C_like"/>
    <property type="match status" value="1"/>
</dbReference>
<dbReference type="PANTHER" id="PTHR43584">
    <property type="entry name" value="NUCLEOTIDYL TRANSFERASE"/>
    <property type="match status" value="1"/>
</dbReference>
<dbReference type="Pfam" id="PF25087">
    <property type="entry name" value="GMPPB_C"/>
    <property type="match status" value="1"/>
</dbReference>
<organism evidence="4 5">
    <name type="scientific">Candidatus Iainarchaeum sp</name>
    <dbReference type="NCBI Taxonomy" id="3101447"/>
    <lineage>
        <taxon>Archaea</taxon>
        <taxon>Candidatus Iainarchaeota</taxon>
        <taxon>Candidatus Iainarchaeia</taxon>
        <taxon>Candidatus Iainarchaeales</taxon>
        <taxon>Candidatus Iainarchaeaceae</taxon>
        <taxon>Candidatus Iainarchaeum</taxon>
    </lineage>
</organism>
<protein>
    <recommendedName>
        <fullName evidence="3">Mannose-1-phosphate guanyltransferase C-terminal domain-containing protein</fullName>
    </recommendedName>
</protein>
<dbReference type="Proteomes" id="UP000226712">
    <property type="component" value="Unassembled WGS sequence"/>
</dbReference>
<dbReference type="EMBL" id="NZBD01000014">
    <property type="protein sequence ID" value="MAG18232.1"/>
    <property type="molecule type" value="Genomic_DNA"/>
</dbReference>
<proteinExistence type="predicted"/>
<dbReference type="GO" id="GO:0016746">
    <property type="term" value="F:acyltransferase activity"/>
    <property type="evidence" value="ECO:0007669"/>
    <property type="project" value="UniProtKB-KW"/>
</dbReference>
<name>A0A2D6LPY5_9ARCH</name>
<dbReference type="InterPro" id="IPR056729">
    <property type="entry name" value="GMPPB_C"/>
</dbReference>
<keyword evidence="2" id="KW-0012">Acyltransferase</keyword>
<dbReference type="Gene3D" id="2.160.10.10">
    <property type="entry name" value="Hexapeptide repeat proteins"/>
    <property type="match status" value="1"/>
</dbReference>
<evidence type="ECO:0000256" key="1">
    <source>
        <dbReference type="ARBA" id="ARBA00022679"/>
    </source>
</evidence>
<sequence>MIENLIKEAEMRLEKNVPFEFWELIELAEKEMQKLESKTEGYVENGVVVDGNLSLGKGSVVKAGSRIEGNVFVGNNCVIGPNAYLRKGTIIADNCFVGTSEVKNSIILNDSKIPHFSYVGDSVIGRNCNLGAGTKIANLRHDNKSVKVNLNGNKVDSGRRKLGALFFDNVKTGVNSTINCGTILEKDSKVLPNEFRK</sequence>
<dbReference type="InterPro" id="IPR050065">
    <property type="entry name" value="GlmU-like"/>
</dbReference>
<evidence type="ECO:0000259" key="3">
    <source>
        <dbReference type="Pfam" id="PF25087"/>
    </source>
</evidence>
<dbReference type="GO" id="GO:0016779">
    <property type="term" value="F:nucleotidyltransferase activity"/>
    <property type="evidence" value="ECO:0007669"/>
    <property type="project" value="UniProtKB-ARBA"/>
</dbReference>
<dbReference type="SUPFAM" id="SSF51161">
    <property type="entry name" value="Trimeric LpxA-like enzymes"/>
    <property type="match status" value="1"/>
</dbReference>
<comment type="caution">
    <text evidence="4">The sequence shown here is derived from an EMBL/GenBank/DDBJ whole genome shotgun (WGS) entry which is preliminary data.</text>
</comment>
<dbReference type="PANTHER" id="PTHR43584:SF8">
    <property type="entry name" value="N-ACETYLMURAMATE ALPHA-1-PHOSPHATE URIDYLYLTRANSFERASE"/>
    <property type="match status" value="1"/>
</dbReference>
<dbReference type="InterPro" id="IPR011004">
    <property type="entry name" value="Trimer_LpxA-like_sf"/>
</dbReference>
<keyword evidence="1" id="KW-0808">Transferase</keyword>
<accession>A0A2D6LPY5</accession>
<evidence type="ECO:0000313" key="4">
    <source>
        <dbReference type="EMBL" id="MAG18232.1"/>
    </source>
</evidence>
<evidence type="ECO:0000256" key="2">
    <source>
        <dbReference type="ARBA" id="ARBA00023315"/>
    </source>
</evidence>
<dbReference type="AlphaFoldDB" id="A0A2D6LPY5"/>
<gene>
    <name evidence="4" type="ORF">CL944_02040</name>
</gene>
<evidence type="ECO:0000313" key="5">
    <source>
        <dbReference type="Proteomes" id="UP000226712"/>
    </source>
</evidence>
<reference evidence="5" key="1">
    <citation type="submission" date="2017-09" db="EMBL/GenBank/DDBJ databases">
        <title>The Reconstruction of 2,631 Draft Metagenome-Assembled Genomes from the Global Oceans.</title>
        <authorList>
            <person name="Tully B.J."/>
            <person name="Graham E.D."/>
            <person name="Heidelberg J.F."/>
        </authorList>
    </citation>
    <scope>NUCLEOTIDE SEQUENCE [LARGE SCALE GENOMIC DNA]</scope>
</reference>
<feature type="domain" description="Mannose-1-phosphate guanyltransferase C-terminal" evidence="3">
    <location>
        <begin position="67"/>
        <end position="163"/>
    </location>
</feature>